<dbReference type="Proteomes" id="UP000887575">
    <property type="component" value="Unassembled WGS sequence"/>
</dbReference>
<sequence>MDFERLLNHAKKNTEKTNREMALTKNELSEKKARDLQRIQEEIARKKHEQRRKQQEAEKAQQRKLEEAKKQYQIPKMKKPQESAVSKDQILAFKAKKEEERIKTEKLRLKEKEKLAELRLEANGGRANKKIARHFGIDAINMQIRYGKDHEHIELLQKRKSKEQEEQDVLAESLRGGVFKALQQRKKVEATSTKNLPTGNRPVGTSKANSLAGMSSRHSNNKDRFSPPRNGKKADSEKKVDKPIVKRPAPPPMDFSHLMAIASGKAKAPVDEKAPSTSKAPMQSTSVRITYLLRKRPEPHMEKSSDRKPTELVPMKKPKMDHADRREEPKPKMKHADRREEPKPKTQSQNQNGSFKKPHPKEPTKGGHQNGTKPSASASSSMAPPPPTPQPSNFFPSKRYLPGDIRYQPDQEPRKAPQLPTFNRLPQQPKIETKHQNSHQHPHLKKTSAMPMEKKRPKVPTEFVDTAGLFGEPERERRPAPSKQRPEMLSRNDRHRLEMRRRQAEKERERQYRSESMSLLEKERMRDHERRRTSMGFGRDEVDEWEDELDDEDDYDSEMDDFIDDSAIDDDRTTRRELEETMRSINKNYDKNLWRKREQMIDERSMETNFKQIDQEERRSRRMGLMEDVLEAKKGSSMAI</sequence>
<feature type="region of interest" description="Disordered" evidence="3">
    <location>
        <begin position="1"/>
        <end position="86"/>
    </location>
</feature>
<feature type="compositionally biased region" description="Basic and acidic residues" evidence="3">
    <location>
        <begin position="52"/>
        <end position="70"/>
    </location>
</feature>
<accession>A0AAF3FI73</accession>
<protein>
    <submittedName>
        <fullName evidence="5">Protein SPT2 homolog</fullName>
    </submittedName>
</protein>
<evidence type="ECO:0000256" key="2">
    <source>
        <dbReference type="ARBA" id="ARBA00023054"/>
    </source>
</evidence>
<feature type="compositionally biased region" description="Basic residues" evidence="3">
    <location>
        <begin position="436"/>
        <end position="446"/>
    </location>
</feature>
<proteinExistence type="inferred from homology"/>
<organism evidence="4 5">
    <name type="scientific">Mesorhabditis belari</name>
    <dbReference type="NCBI Taxonomy" id="2138241"/>
    <lineage>
        <taxon>Eukaryota</taxon>
        <taxon>Metazoa</taxon>
        <taxon>Ecdysozoa</taxon>
        <taxon>Nematoda</taxon>
        <taxon>Chromadorea</taxon>
        <taxon>Rhabditida</taxon>
        <taxon>Rhabditina</taxon>
        <taxon>Rhabditomorpha</taxon>
        <taxon>Rhabditoidea</taxon>
        <taxon>Rhabditidae</taxon>
        <taxon>Mesorhabditinae</taxon>
        <taxon>Mesorhabditis</taxon>
    </lineage>
</organism>
<evidence type="ECO:0000256" key="1">
    <source>
        <dbReference type="ARBA" id="ARBA00006461"/>
    </source>
</evidence>
<feature type="compositionally biased region" description="Basic and acidic residues" evidence="3">
    <location>
        <begin position="1"/>
        <end position="19"/>
    </location>
</feature>
<evidence type="ECO:0000256" key="3">
    <source>
        <dbReference type="SAM" id="MobiDB-lite"/>
    </source>
</evidence>
<feature type="compositionally biased region" description="Polar residues" evidence="3">
    <location>
        <begin position="345"/>
        <end position="354"/>
    </location>
</feature>
<name>A0AAF3FI73_9BILA</name>
<feature type="compositionally biased region" description="Basic and acidic residues" evidence="3">
    <location>
        <begin position="220"/>
        <end position="244"/>
    </location>
</feature>
<feature type="compositionally biased region" description="Basic and acidic residues" evidence="3">
    <location>
        <begin position="27"/>
        <end position="44"/>
    </location>
</feature>
<feature type="region of interest" description="Disordered" evidence="3">
    <location>
        <begin position="614"/>
        <end position="640"/>
    </location>
</feature>
<feature type="compositionally biased region" description="Basic and acidic residues" evidence="3">
    <location>
        <begin position="318"/>
        <end position="331"/>
    </location>
</feature>
<feature type="region of interest" description="Disordered" evidence="3">
    <location>
        <begin position="181"/>
        <end position="575"/>
    </location>
</feature>
<dbReference type="Pfam" id="PF08243">
    <property type="entry name" value="SPT2"/>
    <property type="match status" value="1"/>
</dbReference>
<feature type="compositionally biased region" description="Acidic residues" evidence="3">
    <location>
        <begin position="541"/>
        <end position="568"/>
    </location>
</feature>
<dbReference type="WBParaSite" id="MBELARI_LOCUS6602">
    <property type="protein sequence ID" value="MBELARI_LOCUS6602"/>
    <property type="gene ID" value="MBELARI_LOCUS6602"/>
</dbReference>
<feature type="compositionally biased region" description="Basic and acidic residues" evidence="3">
    <location>
        <begin position="472"/>
        <end position="513"/>
    </location>
</feature>
<feature type="compositionally biased region" description="Polar residues" evidence="3">
    <location>
        <begin position="275"/>
        <end position="288"/>
    </location>
</feature>
<reference evidence="5" key="1">
    <citation type="submission" date="2024-02" db="UniProtKB">
        <authorList>
            <consortium name="WormBaseParasite"/>
        </authorList>
    </citation>
    <scope>IDENTIFICATION</scope>
</reference>
<dbReference type="InterPro" id="IPR013256">
    <property type="entry name" value="Chromatin_SPT2"/>
</dbReference>
<keyword evidence="4" id="KW-1185">Reference proteome</keyword>
<comment type="similarity">
    <text evidence="1">Belongs to the SPT2 family.</text>
</comment>
<dbReference type="AlphaFoldDB" id="A0AAF3FI73"/>
<feature type="compositionally biased region" description="Basic and acidic residues" evidence="3">
    <location>
        <begin position="295"/>
        <end position="310"/>
    </location>
</feature>
<keyword evidence="2" id="KW-0175">Coiled coil</keyword>
<feature type="compositionally biased region" description="Polar residues" evidence="3">
    <location>
        <begin position="206"/>
        <end position="218"/>
    </location>
</feature>
<evidence type="ECO:0000313" key="5">
    <source>
        <dbReference type="WBParaSite" id="MBELARI_LOCUS6602"/>
    </source>
</evidence>
<evidence type="ECO:0000313" key="4">
    <source>
        <dbReference type="Proteomes" id="UP000887575"/>
    </source>
</evidence>
<feature type="compositionally biased region" description="Basic and acidic residues" evidence="3">
    <location>
        <begin position="520"/>
        <end position="532"/>
    </location>
</feature>